<protein>
    <submittedName>
        <fullName evidence="1">Uncharacterized protein</fullName>
    </submittedName>
</protein>
<accession>A0A166S795</accession>
<dbReference type="AlphaFoldDB" id="A0A166S795"/>
<name>A0A166S795_9AGAM</name>
<evidence type="ECO:0000313" key="1">
    <source>
        <dbReference type="EMBL" id="KZP29096.1"/>
    </source>
</evidence>
<dbReference type="OrthoDB" id="3210866at2759"/>
<dbReference type="EMBL" id="KV417500">
    <property type="protein sequence ID" value="KZP29096.1"/>
    <property type="molecule type" value="Genomic_DNA"/>
</dbReference>
<gene>
    <name evidence="1" type="ORF">FIBSPDRAFT_947101</name>
</gene>
<dbReference type="Proteomes" id="UP000076532">
    <property type="component" value="Unassembled WGS sequence"/>
</dbReference>
<reference evidence="1 2" key="1">
    <citation type="journal article" date="2016" name="Mol. Biol. Evol.">
        <title>Comparative Genomics of Early-Diverging Mushroom-Forming Fungi Provides Insights into the Origins of Lignocellulose Decay Capabilities.</title>
        <authorList>
            <person name="Nagy L.G."/>
            <person name="Riley R."/>
            <person name="Tritt A."/>
            <person name="Adam C."/>
            <person name="Daum C."/>
            <person name="Floudas D."/>
            <person name="Sun H."/>
            <person name="Yadav J.S."/>
            <person name="Pangilinan J."/>
            <person name="Larsson K.H."/>
            <person name="Matsuura K."/>
            <person name="Barry K."/>
            <person name="Labutti K."/>
            <person name="Kuo R."/>
            <person name="Ohm R.A."/>
            <person name="Bhattacharya S.S."/>
            <person name="Shirouzu T."/>
            <person name="Yoshinaga Y."/>
            <person name="Martin F.M."/>
            <person name="Grigoriev I.V."/>
            <person name="Hibbett D.S."/>
        </authorList>
    </citation>
    <scope>NUCLEOTIDE SEQUENCE [LARGE SCALE GENOMIC DNA]</scope>
    <source>
        <strain evidence="1 2">CBS 109695</strain>
    </source>
</reference>
<proteinExistence type="predicted"/>
<sequence>MFQSHRNRKRGAITGTRLKKGSSQIILAKFGDQPIQTAYASSKSADRPPQKLEEQKIAENDAWAKNVLAQKQSSHVIEENPASGTSALASEGNTELDIEQSSRMEVQNELEGTPASIRLRKIERRMTSFTTDISTRFARMEDVLLNLKTVSSRDVAPPQAQQSLPADQCAITSPSISTSIATFIPSVKNLGPMLTHGKSIPASEISPKNLIILKLGDDELAVDQTTVPDPPAIVFSHNLPALFSQWHCSNTLVVNGRGIPIKYWPVVYQAKFGVKGGAWKALRTQWGNWKFIVEERECYESDTTFWDVYSADGVHLDYTTILKRLADSRANQALQDVKDAMFFFNDDLSHPDAKNTFTYNVGSKTNRTRKVLSKPGDISKNWRVLLSSNPLIAEEWRLRCEAADLNQPIVPANTVDT</sequence>
<organism evidence="1 2">
    <name type="scientific">Athelia psychrophila</name>
    <dbReference type="NCBI Taxonomy" id="1759441"/>
    <lineage>
        <taxon>Eukaryota</taxon>
        <taxon>Fungi</taxon>
        <taxon>Dikarya</taxon>
        <taxon>Basidiomycota</taxon>
        <taxon>Agaricomycotina</taxon>
        <taxon>Agaricomycetes</taxon>
        <taxon>Agaricomycetidae</taxon>
        <taxon>Atheliales</taxon>
        <taxon>Atheliaceae</taxon>
        <taxon>Athelia</taxon>
    </lineage>
</organism>
<evidence type="ECO:0000313" key="2">
    <source>
        <dbReference type="Proteomes" id="UP000076532"/>
    </source>
</evidence>
<keyword evidence="2" id="KW-1185">Reference proteome</keyword>